<proteinExistence type="inferred from homology"/>
<keyword evidence="8" id="KW-1133">Transmembrane helix</keyword>
<keyword evidence="3" id="KW-0800">Toxin</keyword>
<keyword evidence="6 8" id="KW-0472">Membrane</keyword>
<evidence type="ECO:0000256" key="5">
    <source>
        <dbReference type="ARBA" id="ARBA00022872"/>
    </source>
</evidence>
<dbReference type="PANTHER" id="PTHR10334">
    <property type="entry name" value="CYSTEINE-RICH SECRETORY PROTEIN-RELATED"/>
    <property type="match status" value="1"/>
</dbReference>
<evidence type="ECO:0000256" key="3">
    <source>
        <dbReference type="ARBA" id="ARBA00022699"/>
    </source>
</evidence>
<comment type="similarity">
    <text evidence="2">Belongs to the CRISP family.</text>
</comment>
<dbReference type="PRINTS" id="PR00838">
    <property type="entry name" value="V5ALLERGEN"/>
</dbReference>
<feature type="domain" description="SCP" evidence="9">
    <location>
        <begin position="40"/>
        <end position="191"/>
    </location>
</feature>
<keyword evidence="8" id="KW-0812">Transmembrane</keyword>
<dbReference type="SMART" id="SM00198">
    <property type="entry name" value="SCP"/>
    <property type="match status" value="1"/>
</dbReference>
<dbReference type="InterPro" id="IPR001283">
    <property type="entry name" value="CRISP-related"/>
</dbReference>
<dbReference type="Gene3D" id="3.40.33.10">
    <property type="entry name" value="CAP"/>
    <property type="match status" value="1"/>
</dbReference>
<feature type="transmembrane region" description="Helical" evidence="8">
    <location>
        <begin position="264"/>
        <end position="285"/>
    </location>
</feature>
<evidence type="ECO:0000256" key="2">
    <source>
        <dbReference type="ARBA" id="ARBA00009923"/>
    </source>
</evidence>
<dbReference type="CDD" id="cd05385">
    <property type="entry name" value="CAP_GLIPR1-like"/>
    <property type="match status" value="1"/>
</dbReference>
<dbReference type="PROSITE" id="PS01010">
    <property type="entry name" value="CRISP_2"/>
    <property type="match status" value="1"/>
</dbReference>
<dbReference type="GeneID" id="110084783"/>
<reference evidence="11" key="1">
    <citation type="submission" date="2025-08" db="UniProtKB">
        <authorList>
            <consortium name="RefSeq"/>
        </authorList>
    </citation>
    <scope>IDENTIFICATION</scope>
</reference>
<evidence type="ECO:0000313" key="10">
    <source>
        <dbReference type="Proteomes" id="UP001652642"/>
    </source>
</evidence>
<evidence type="ECO:0000256" key="6">
    <source>
        <dbReference type="ARBA" id="ARBA00023136"/>
    </source>
</evidence>
<protein>
    <submittedName>
        <fullName evidence="11">Glioma pathogenesis-related protein 1-like isoform X1</fullName>
    </submittedName>
</protein>
<dbReference type="Proteomes" id="UP001652642">
    <property type="component" value="Chromosome 5"/>
</dbReference>
<dbReference type="PRINTS" id="PR00837">
    <property type="entry name" value="V5TPXLIKE"/>
</dbReference>
<organism evidence="10 11">
    <name type="scientific">Pogona vitticeps</name>
    <name type="common">central bearded dragon</name>
    <dbReference type="NCBI Taxonomy" id="103695"/>
    <lineage>
        <taxon>Eukaryota</taxon>
        <taxon>Metazoa</taxon>
        <taxon>Chordata</taxon>
        <taxon>Craniata</taxon>
        <taxon>Vertebrata</taxon>
        <taxon>Euteleostomi</taxon>
        <taxon>Lepidosauria</taxon>
        <taxon>Squamata</taxon>
        <taxon>Bifurcata</taxon>
        <taxon>Unidentata</taxon>
        <taxon>Episquamata</taxon>
        <taxon>Toxicofera</taxon>
        <taxon>Iguania</taxon>
        <taxon>Acrodonta</taxon>
        <taxon>Agamidae</taxon>
        <taxon>Amphibolurinae</taxon>
        <taxon>Pogona</taxon>
    </lineage>
</organism>
<dbReference type="InterPro" id="IPR002413">
    <property type="entry name" value="V5_allergen-like"/>
</dbReference>
<dbReference type="InterPro" id="IPR034121">
    <property type="entry name" value="SCP_GLIPR-1-like"/>
</dbReference>
<dbReference type="PROSITE" id="PS01009">
    <property type="entry name" value="CRISP_1"/>
    <property type="match status" value="1"/>
</dbReference>
<dbReference type="InterPro" id="IPR035940">
    <property type="entry name" value="CAP_sf"/>
</dbReference>
<name>A0ABM5GFM6_9SAUR</name>
<evidence type="ECO:0000313" key="11">
    <source>
        <dbReference type="RefSeq" id="XP_072856463.1"/>
    </source>
</evidence>
<dbReference type="InterPro" id="IPR018244">
    <property type="entry name" value="Allrgn_V5/Tpx1_CS"/>
</dbReference>
<keyword evidence="5" id="KW-0872">Ion channel impairing toxin</keyword>
<evidence type="ECO:0000259" key="9">
    <source>
        <dbReference type="SMART" id="SM00198"/>
    </source>
</evidence>
<comment type="subcellular location">
    <subcellularLocation>
        <location evidence="1">Membrane</location>
    </subcellularLocation>
</comment>
<keyword evidence="4" id="KW-0108">Calcium channel impairing toxin</keyword>
<keyword evidence="3" id="KW-0528">Neurotoxin</keyword>
<dbReference type="SUPFAM" id="SSF55797">
    <property type="entry name" value="PR-1-like"/>
    <property type="match status" value="1"/>
</dbReference>
<evidence type="ECO:0000256" key="8">
    <source>
        <dbReference type="SAM" id="Phobius"/>
    </source>
</evidence>
<sequence length="295" mass="33972">MVFRKRMTFRFLCGIWMVLDLFISSYTYDHTLLPDIEDEKFIKDCVNHHNYFRSSVNPSSSNMLQMTWDPALAKTARAWAKKCHFGHNVYLKIPRKVHPYFTPVGENIWTGSASHFSVEEALRMWYDEVHAYNFESQTCAKVCGHYTQVVWATSYKVGCAVQFCPRVSGYEELSNGAHFICNYGPAGNFPTKPYRTGRPCSGCNGEKCVRDLCGKYAYHIYEANPERDQLMSYSNWSPDWDETESSPKAPSYPGPYSTCDSYCIAVLILRLLFVSLTAGTVAVLFRKYPQMFMYE</sequence>
<accession>A0ABM5GFM6</accession>
<keyword evidence="10" id="KW-1185">Reference proteome</keyword>
<dbReference type="Pfam" id="PF00188">
    <property type="entry name" value="CAP"/>
    <property type="match status" value="1"/>
</dbReference>
<evidence type="ECO:0000256" key="4">
    <source>
        <dbReference type="ARBA" id="ARBA00022831"/>
    </source>
</evidence>
<dbReference type="RefSeq" id="XP_072856463.1">
    <property type="nucleotide sequence ID" value="XM_073000362.1"/>
</dbReference>
<dbReference type="InterPro" id="IPR014044">
    <property type="entry name" value="CAP_dom"/>
</dbReference>
<evidence type="ECO:0000256" key="1">
    <source>
        <dbReference type="ARBA" id="ARBA00004370"/>
    </source>
</evidence>
<gene>
    <name evidence="11" type="primary">LOC110084783</name>
</gene>
<keyword evidence="7" id="KW-1015">Disulfide bond</keyword>
<evidence type="ECO:0000256" key="7">
    <source>
        <dbReference type="ARBA" id="ARBA00023157"/>
    </source>
</evidence>